<evidence type="ECO:0008006" key="5">
    <source>
        <dbReference type="Google" id="ProtNLM"/>
    </source>
</evidence>
<sequence length="128" mass="14265">MVKMNCANIFGCITILIFGVGRLSHDVAGLVCSACDGESSFDCTERWGNLKNVTCDTPPAGMRAICYYMEHLDTVTNRVKAIGGCETQSTEKILVLTPFPPCWTKPLRFQVKDCRTCDKDRCNIPPFY</sequence>
<dbReference type="Proteomes" id="UP000327044">
    <property type="component" value="Unassembled WGS sequence"/>
</dbReference>
<feature type="chain" id="PRO_5036029890" description="Protein quiver" evidence="1">
    <location>
        <begin position="30"/>
        <end position="128"/>
    </location>
</feature>
<evidence type="ECO:0000313" key="4">
    <source>
        <dbReference type="Proteomes" id="UP000327044"/>
    </source>
</evidence>
<dbReference type="InParanoid" id="A0A1Y1N049"/>
<dbReference type="EMBL" id="GEZM01016448">
    <property type="protein sequence ID" value="JAV91272.1"/>
    <property type="molecule type" value="Transcribed_RNA"/>
</dbReference>
<evidence type="ECO:0000313" key="2">
    <source>
        <dbReference type="EMBL" id="JAV91272.1"/>
    </source>
</evidence>
<keyword evidence="1" id="KW-0732">Signal</keyword>
<protein>
    <recommendedName>
        <fullName evidence="5">Protein quiver</fullName>
    </recommendedName>
</protein>
<gene>
    <name evidence="3" type="ORF">PPYR_12536</name>
</gene>
<reference evidence="2" key="1">
    <citation type="journal article" date="2016" name="Sci. Rep.">
        <title>Molecular characterization of firefly nuptial gifts: a multi-omics approach sheds light on postcopulatory sexual selection.</title>
        <authorList>
            <person name="Al-Wathiqui N."/>
            <person name="Fallon T.R."/>
            <person name="South A."/>
            <person name="Weng J.K."/>
            <person name="Lewis S.M."/>
        </authorList>
    </citation>
    <scope>NUCLEOTIDE SEQUENCE</scope>
</reference>
<evidence type="ECO:0000256" key="1">
    <source>
        <dbReference type="SAM" id="SignalP"/>
    </source>
</evidence>
<dbReference type="AlphaFoldDB" id="A0A1Y1N049"/>
<reference evidence="3 4" key="2">
    <citation type="journal article" date="2018" name="Elife">
        <title>Firefly genomes illuminate parallel origins of bioluminescence in beetles.</title>
        <authorList>
            <person name="Fallon T.R."/>
            <person name="Lower S.E."/>
            <person name="Chang C.H."/>
            <person name="Bessho-Uehara M."/>
            <person name="Martin G.J."/>
            <person name="Bewick A.J."/>
            <person name="Behringer M."/>
            <person name="Debat H.J."/>
            <person name="Wong I."/>
            <person name="Day J.C."/>
            <person name="Suvorov A."/>
            <person name="Silva C.J."/>
            <person name="Stanger-Hall K.F."/>
            <person name="Hall D.W."/>
            <person name="Schmitz R.J."/>
            <person name="Nelson D.R."/>
            <person name="Lewis S.M."/>
            <person name="Shigenobu S."/>
            <person name="Bybee S.M."/>
            <person name="Larracuente A.M."/>
            <person name="Oba Y."/>
            <person name="Weng J.K."/>
        </authorList>
    </citation>
    <scope>NUCLEOTIDE SEQUENCE [LARGE SCALE GENOMIC DNA]</scope>
    <source>
        <strain evidence="3">1611_PpyrPB1</strain>
        <tissue evidence="3">Whole body</tissue>
    </source>
</reference>
<proteinExistence type="predicted"/>
<keyword evidence="4" id="KW-1185">Reference proteome</keyword>
<feature type="signal peptide" evidence="1">
    <location>
        <begin position="1"/>
        <end position="29"/>
    </location>
</feature>
<organism evidence="2">
    <name type="scientific">Photinus pyralis</name>
    <name type="common">Common eastern firefly</name>
    <name type="synonym">Lampyris pyralis</name>
    <dbReference type="NCBI Taxonomy" id="7054"/>
    <lineage>
        <taxon>Eukaryota</taxon>
        <taxon>Metazoa</taxon>
        <taxon>Ecdysozoa</taxon>
        <taxon>Arthropoda</taxon>
        <taxon>Hexapoda</taxon>
        <taxon>Insecta</taxon>
        <taxon>Pterygota</taxon>
        <taxon>Neoptera</taxon>
        <taxon>Endopterygota</taxon>
        <taxon>Coleoptera</taxon>
        <taxon>Polyphaga</taxon>
        <taxon>Elateriformia</taxon>
        <taxon>Elateroidea</taxon>
        <taxon>Lampyridae</taxon>
        <taxon>Lampyrinae</taxon>
        <taxon>Photinus</taxon>
    </lineage>
</organism>
<dbReference type="EMBL" id="VVIM01000009">
    <property type="protein sequence ID" value="KAB0792916.1"/>
    <property type="molecule type" value="Genomic_DNA"/>
</dbReference>
<accession>A0A1Y1N049</accession>
<reference evidence="3" key="3">
    <citation type="submission" date="2019-08" db="EMBL/GenBank/DDBJ databases">
        <authorList>
            <consortium name="Photinus pyralis genome working group"/>
            <person name="Fallon T.R."/>
            <person name="Sander Lower S.E."/>
            <person name="Weng J.-K."/>
        </authorList>
    </citation>
    <scope>NUCLEOTIDE SEQUENCE</scope>
    <source>
        <strain evidence="3">1611_PpyrPB1</strain>
        <tissue evidence="3">Whole body</tissue>
    </source>
</reference>
<name>A0A1Y1N049_PHOPY</name>
<evidence type="ECO:0000313" key="3">
    <source>
        <dbReference type="EMBL" id="KAB0792916.1"/>
    </source>
</evidence>